<dbReference type="Pfam" id="PF01494">
    <property type="entry name" value="FAD_binding_3"/>
    <property type="match status" value="1"/>
</dbReference>
<evidence type="ECO:0000259" key="5">
    <source>
        <dbReference type="Pfam" id="PF01494"/>
    </source>
</evidence>
<dbReference type="PANTHER" id="PTHR47178:SF5">
    <property type="entry name" value="FAD-BINDING DOMAIN-CONTAINING PROTEIN"/>
    <property type="match status" value="1"/>
</dbReference>
<keyword evidence="1" id="KW-0285">Flavoprotein</keyword>
<dbReference type="InterPro" id="IPR002938">
    <property type="entry name" value="FAD-bd"/>
</dbReference>
<keyword evidence="7" id="KW-1185">Reference proteome</keyword>
<keyword evidence="3" id="KW-0560">Oxidoreductase</keyword>
<dbReference type="Pfam" id="PF13450">
    <property type="entry name" value="NAD_binding_8"/>
    <property type="match status" value="1"/>
</dbReference>
<keyword evidence="2" id="KW-0274">FAD</keyword>
<accession>A0ABN2GXJ2</accession>
<sequence length="352" mass="36777">MRVVVVGAGLGGLCVANGLRKAGVDVEVLEAQDGIHDFGQGYRINVNETGHDGLRACLSSERFDAYEQSLHRQSDPAVYLYTPALDLLARHDAPGAPGAIDRGTVRRVLAQGVADRIRFGRPVTSIADVGTADLIIAADGVSSAVRRELLPGRDPLPLGISAIFGRAPLTAANRPWAAPAILHGRFCGVVEGSTVLALCAYDPPTASQPYVMWVLMGRSDDFPPGGSSPAELVRFAQEQTAGWDPRTTTVLPEAIVADTFLTPLRAMPEIPEIPAHAGVPVAFLGDAIHAMSPAHGEGANTAFGDAALLVSHVLNDNTVTDAVAGYHADMRVTAGEAILRSASYGAPEASNA</sequence>
<dbReference type="Proteomes" id="UP001500618">
    <property type="component" value="Unassembled WGS sequence"/>
</dbReference>
<dbReference type="InterPro" id="IPR036188">
    <property type="entry name" value="FAD/NAD-bd_sf"/>
</dbReference>
<name>A0ABN2GXJ2_9ACTN</name>
<evidence type="ECO:0000313" key="6">
    <source>
        <dbReference type="EMBL" id="GAA1678502.1"/>
    </source>
</evidence>
<dbReference type="Gene3D" id="3.50.50.60">
    <property type="entry name" value="FAD/NAD(P)-binding domain"/>
    <property type="match status" value="1"/>
</dbReference>
<evidence type="ECO:0000256" key="4">
    <source>
        <dbReference type="ARBA" id="ARBA00023033"/>
    </source>
</evidence>
<evidence type="ECO:0000256" key="3">
    <source>
        <dbReference type="ARBA" id="ARBA00023002"/>
    </source>
</evidence>
<dbReference type="PRINTS" id="PR00420">
    <property type="entry name" value="RNGMNOXGNASE"/>
</dbReference>
<evidence type="ECO:0000256" key="1">
    <source>
        <dbReference type="ARBA" id="ARBA00022630"/>
    </source>
</evidence>
<dbReference type="PANTHER" id="PTHR47178">
    <property type="entry name" value="MONOOXYGENASE, FAD-BINDING"/>
    <property type="match status" value="1"/>
</dbReference>
<dbReference type="SUPFAM" id="SSF51905">
    <property type="entry name" value="FAD/NAD(P)-binding domain"/>
    <property type="match status" value="1"/>
</dbReference>
<proteinExistence type="predicted"/>
<reference evidence="6 7" key="1">
    <citation type="journal article" date="2019" name="Int. J. Syst. Evol. Microbiol.">
        <title>The Global Catalogue of Microorganisms (GCM) 10K type strain sequencing project: providing services to taxonomists for standard genome sequencing and annotation.</title>
        <authorList>
            <consortium name="The Broad Institute Genomics Platform"/>
            <consortium name="The Broad Institute Genome Sequencing Center for Infectious Disease"/>
            <person name="Wu L."/>
            <person name="Ma J."/>
        </authorList>
    </citation>
    <scope>NUCLEOTIDE SEQUENCE [LARGE SCALE GENOMIC DNA]</scope>
    <source>
        <strain evidence="6 7">JCM 14718</strain>
    </source>
</reference>
<comment type="caution">
    <text evidence="6">The sequence shown here is derived from an EMBL/GenBank/DDBJ whole genome shotgun (WGS) entry which is preliminary data.</text>
</comment>
<organism evidence="6 7">
    <name type="scientific">Fodinicola feengrottensis</name>
    <dbReference type="NCBI Taxonomy" id="435914"/>
    <lineage>
        <taxon>Bacteria</taxon>
        <taxon>Bacillati</taxon>
        <taxon>Actinomycetota</taxon>
        <taxon>Actinomycetes</taxon>
        <taxon>Mycobacteriales</taxon>
        <taxon>Fodinicola</taxon>
    </lineage>
</organism>
<dbReference type="EMBL" id="BAAANY010000009">
    <property type="protein sequence ID" value="GAA1678502.1"/>
    <property type="molecule type" value="Genomic_DNA"/>
</dbReference>
<dbReference type="RefSeq" id="WP_344310716.1">
    <property type="nucleotide sequence ID" value="NZ_BAAANY010000009.1"/>
</dbReference>
<feature type="domain" description="FAD-binding" evidence="5">
    <location>
        <begin position="281"/>
        <end position="329"/>
    </location>
</feature>
<keyword evidence="4 6" id="KW-0503">Monooxygenase</keyword>
<evidence type="ECO:0000256" key="2">
    <source>
        <dbReference type="ARBA" id="ARBA00022827"/>
    </source>
</evidence>
<protein>
    <submittedName>
        <fullName evidence="6">FAD-dependent monooxygenase</fullName>
    </submittedName>
</protein>
<dbReference type="GO" id="GO:0004497">
    <property type="term" value="F:monooxygenase activity"/>
    <property type="evidence" value="ECO:0007669"/>
    <property type="project" value="UniProtKB-KW"/>
</dbReference>
<evidence type="ECO:0000313" key="7">
    <source>
        <dbReference type="Proteomes" id="UP001500618"/>
    </source>
</evidence>
<gene>
    <name evidence="6" type="ORF">GCM10009765_29730</name>
</gene>